<comment type="caution">
    <text evidence="1">The sequence shown here is derived from an EMBL/GenBank/DDBJ whole genome shotgun (WGS) entry which is preliminary data.</text>
</comment>
<accession>A0A9X1HU32</accession>
<proteinExistence type="predicted"/>
<organism evidence="1 2">
    <name type="scientific">Fulvivirga sedimenti</name>
    <dbReference type="NCBI Taxonomy" id="2879465"/>
    <lineage>
        <taxon>Bacteria</taxon>
        <taxon>Pseudomonadati</taxon>
        <taxon>Bacteroidota</taxon>
        <taxon>Cytophagia</taxon>
        <taxon>Cytophagales</taxon>
        <taxon>Fulvivirgaceae</taxon>
        <taxon>Fulvivirga</taxon>
    </lineage>
</organism>
<dbReference type="EMBL" id="JAIXNE010000005">
    <property type="protein sequence ID" value="MCA6078328.1"/>
    <property type="molecule type" value="Genomic_DNA"/>
</dbReference>
<dbReference type="AlphaFoldDB" id="A0A9X1HU32"/>
<gene>
    <name evidence="1" type="ORF">LDX50_25875</name>
</gene>
<dbReference type="RefSeq" id="WP_225699181.1">
    <property type="nucleotide sequence ID" value="NZ_JAIXNE010000005.1"/>
</dbReference>
<reference evidence="1" key="1">
    <citation type="submission" date="2021-09" db="EMBL/GenBank/DDBJ databases">
        <title>Fulvivirga sp. isolated from coastal sediment.</title>
        <authorList>
            <person name="Yu H."/>
        </authorList>
    </citation>
    <scope>NUCLEOTIDE SEQUENCE</scope>
    <source>
        <strain evidence="1">1062</strain>
    </source>
</reference>
<keyword evidence="2" id="KW-1185">Reference proteome</keyword>
<protein>
    <submittedName>
        <fullName evidence="1">Uncharacterized protein</fullName>
    </submittedName>
</protein>
<sequence>MDSEEKKAYMLLKSVIFHYHGLDHEEMVELSRTADELDAHDELAWANTFISEDYFNSFERAREYLNEVMANYSHDKRVSYIEMVWQSNQLKGYITEFEAASMIKLAKDWKVEDALLRHIEEVTRTKKES</sequence>
<name>A0A9X1HU32_9BACT</name>
<evidence type="ECO:0000313" key="1">
    <source>
        <dbReference type="EMBL" id="MCA6078328.1"/>
    </source>
</evidence>
<evidence type="ECO:0000313" key="2">
    <source>
        <dbReference type="Proteomes" id="UP001139409"/>
    </source>
</evidence>
<dbReference type="Proteomes" id="UP001139409">
    <property type="component" value="Unassembled WGS sequence"/>
</dbReference>